<dbReference type="InterPro" id="IPR057365">
    <property type="entry name" value="URGCP"/>
</dbReference>
<dbReference type="EMBL" id="CAJPWZ010000648">
    <property type="protein sequence ID" value="CAG2197464.1"/>
    <property type="molecule type" value="Genomic_DNA"/>
</dbReference>
<dbReference type="PANTHER" id="PTHR14819">
    <property type="entry name" value="GTP-BINDING"/>
    <property type="match status" value="1"/>
</dbReference>
<feature type="domain" description="VLIG-type G" evidence="2">
    <location>
        <begin position="233"/>
        <end position="346"/>
    </location>
</feature>
<protein>
    <submittedName>
        <fullName evidence="3">Uncharacterized protein</fullName>
    </submittedName>
</protein>
<dbReference type="Pfam" id="PF25683">
    <property type="entry name" value="URGCP_GTPase"/>
    <property type="match status" value="1"/>
</dbReference>
<accession>A0A8S3QLI6</accession>
<evidence type="ECO:0000259" key="2">
    <source>
        <dbReference type="Pfam" id="PF25683"/>
    </source>
</evidence>
<evidence type="ECO:0000313" key="4">
    <source>
        <dbReference type="Proteomes" id="UP000683360"/>
    </source>
</evidence>
<proteinExistence type="predicted"/>
<feature type="domain" description="Up-regulator of cell proliferation-like" evidence="1">
    <location>
        <begin position="1"/>
        <end position="206"/>
    </location>
</feature>
<dbReference type="PANTHER" id="PTHR14819:SF25">
    <property type="entry name" value="CHROMOSOME UNDETERMINED SCAFFOLD_52, WHOLE GENOME SHOTGUN SEQUENCE"/>
    <property type="match status" value="1"/>
</dbReference>
<dbReference type="Pfam" id="PF25496">
    <property type="entry name" value="URGCP"/>
    <property type="match status" value="1"/>
</dbReference>
<reference evidence="3" key="1">
    <citation type="submission" date="2021-03" db="EMBL/GenBank/DDBJ databases">
        <authorList>
            <person name="Bekaert M."/>
        </authorList>
    </citation>
    <scope>NUCLEOTIDE SEQUENCE</scope>
</reference>
<dbReference type="InterPro" id="IPR052986">
    <property type="entry name" value="VLIG_GTPase"/>
</dbReference>
<dbReference type="Proteomes" id="UP000683360">
    <property type="component" value="Unassembled WGS sequence"/>
</dbReference>
<dbReference type="InterPro" id="IPR030383">
    <property type="entry name" value="G_VLIG_dom"/>
</dbReference>
<gene>
    <name evidence="3" type="ORF">MEDL_12254</name>
</gene>
<evidence type="ECO:0000313" key="3">
    <source>
        <dbReference type="EMBL" id="CAG2197464.1"/>
    </source>
</evidence>
<evidence type="ECO:0000259" key="1">
    <source>
        <dbReference type="Pfam" id="PF25496"/>
    </source>
</evidence>
<dbReference type="AlphaFoldDB" id="A0A8S3QLI6"/>
<comment type="caution">
    <text evidence="3">The sequence shown here is derived from an EMBL/GenBank/DDBJ whole genome shotgun (WGS) entry which is preliminary data.</text>
</comment>
<dbReference type="OrthoDB" id="10070673at2759"/>
<keyword evidence="4" id="KW-1185">Reference proteome</keyword>
<name>A0A8S3QLI6_MYTED</name>
<sequence length="348" mass="40203">MINEIISDQYHCTFFNKDSPLGSTTRWISNGLIEIAWYIPSTNSRLLSNVTACLNLRGDCNVHRQQLDFMSNLSDAIVIMVDIHEMKNERFMQLITEVYNTNAKVILSIDAIRCNKGVLRNELKTFLGKTTMYKDRTRINIMAVEGHVRSFSDLKKEMRNYISESVLKGSYLSLWQRLQEGMCKEINVDENQIVYSAMREAADKITSFVPKMCSSIKAQLLPLQEYLERYKSKWQELKSAQDQKDSTVTIDRLQHQLSEREYELAEASFGFEHLCREMGQMYEAMMECNLPAPVKYQTIHSVLPHISARLLLMGHPFEVMDGDTANVPLLWVKAVLKELRESIGDKSY</sequence>
<organism evidence="3 4">
    <name type="scientific">Mytilus edulis</name>
    <name type="common">Blue mussel</name>
    <dbReference type="NCBI Taxonomy" id="6550"/>
    <lineage>
        <taxon>Eukaryota</taxon>
        <taxon>Metazoa</taxon>
        <taxon>Spiralia</taxon>
        <taxon>Lophotrochozoa</taxon>
        <taxon>Mollusca</taxon>
        <taxon>Bivalvia</taxon>
        <taxon>Autobranchia</taxon>
        <taxon>Pteriomorphia</taxon>
        <taxon>Mytilida</taxon>
        <taxon>Mytiloidea</taxon>
        <taxon>Mytilidae</taxon>
        <taxon>Mytilinae</taxon>
        <taxon>Mytilus</taxon>
    </lineage>
</organism>